<reference evidence="5" key="1">
    <citation type="submission" date="2014-07" db="EMBL/GenBank/DDBJ databases">
        <authorList>
            <person name="Urmite Genomes Urmite Genomes"/>
        </authorList>
    </citation>
    <scope>NUCLEOTIDE SEQUENCE</scope>
    <source>
        <strain evidence="5">13S34_air</strain>
    </source>
</reference>
<dbReference type="InterPro" id="IPR023187">
    <property type="entry name" value="Tscrpt_reg_MarR-type_CS"/>
</dbReference>
<name>A0A078M912_9BACL</name>
<evidence type="ECO:0000256" key="2">
    <source>
        <dbReference type="ARBA" id="ARBA00023125"/>
    </source>
</evidence>
<accession>A0A078M912</accession>
<dbReference type="GO" id="GO:0006950">
    <property type="term" value="P:response to stress"/>
    <property type="evidence" value="ECO:0007669"/>
    <property type="project" value="TreeGrafter"/>
</dbReference>
<dbReference type="PRINTS" id="PR00598">
    <property type="entry name" value="HTHMARR"/>
</dbReference>
<keyword evidence="1" id="KW-0805">Transcription regulation</keyword>
<dbReference type="PROSITE" id="PS01117">
    <property type="entry name" value="HTH_MARR_1"/>
    <property type="match status" value="1"/>
</dbReference>
<evidence type="ECO:0000313" key="5">
    <source>
        <dbReference type="EMBL" id="CEA01136.1"/>
    </source>
</evidence>
<organism evidence="5">
    <name type="scientific">Metalysinibacillus saudimassiliensis</name>
    <dbReference type="NCBI Taxonomy" id="1461583"/>
    <lineage>
        <taxon>Bacteria</taxon>
        <taxon>Bacillati</taxon>
        <taxon>Bacillota</taxon>
        <taxon>Bacilli</taxon>
        <taxon>Bacillales</taxon>
        <taxon>Caryophanaceae</taxon>
        <taxon>Metalysinibacillus</taxon>
    </lineage>
</organism>
<dbReference type="Pfam" id="PF01047">
    <property type="entry name" value="MarR"/>
    <property type="match status" value="1"/>
</dbReference>
<dbReference type="PROSITE" id="PS50995">
    <property type="entry name" value="HTH_MARR_2"/>
    <property type="match status" value="1"/>
</dbReference>
<evidence type="ECO:0000259" key="4">
    <source>
        <dbReference type="PROSITE" id="PS50995"/>
    </source>
</evidence>
<dbReference type="InterPro" id="IPR039422">
    <property type="entry name" value="MarR/SlyA-like"/>
</dbReference>
<keyword evidence="3" id="KW-0804">Transcription</keyword>
<dbReference type="HOGENOM" id="CLU_083287_27_4_9"/>
<dbReference type="GO" id="GO:0003700">
    <property type="term" value="F:DNA-binding transcription factor activity"/>
    <property type="evidence" value="ECO:0007669"/>
    <property type="project" value="InterPro"/>
</dbReference>
<keyword evidence="2" id="KW-0238">DNA-binding</keyword>
<dbReference type="PANTHER" id="PTHR33164">
    <property type="entry name" value="TRANSCRIPTIONAL REGULATOR, MARR FAMILY"/>
    <property type="match status" value="1"/>
</dbReference>
<dbReference type="SUPFAM" id="SSF46785">
    <property type="entry name" value="Winged helix' DNA-binding domain"/>
    <property type="match status" value="1"/>
</dbReference>
<dbReference type="InterPro" id="IPR036388">
    <property type="entry name" value="WH-like_DNA-bd_sf"/>
</dbReference>
<dbReference type="InterPro" id="IPR036390">
    <property type="entry name" value="WH_DNA-bd_sf"/>
</dbReference>
<gene>
    <name evidence="5" type="primary">mprA_2</name>
    <name evidence="5" type="ORF">BN1050_00798</name>
</gene>
<dbReference type="AlphaFoldDB" id="A0A078M912"/>
<dbReference type="PANTHER" id="PTHR33164:SF43">
    <property type="entry name" value="HTH-TYPE TRANSCRIPTIONAL REPRESSOR YETL"/>
    <property type="match status" value="1"/>
</dbReference>
<dbReference type="EMBL" id="LN483074">
    <property type="protein sequence ID" value="CEA01136.1"/>
    <property type="molecule type" value="Genomic_DNA"/>
</dbReference>
<protein>
    <submittedName>
        <fullName evidence="5">Transcriptional repressor MprA</fullName>
    </submittedName>
</protein>
<sequence>MEDIFELVRTTEVVSNEMVIAWTKLFNEDVGVSSILVLSVLQEHGAQKATDLALAYGYTKGAITNISTKLVNEGYVVREYDEMDRRIIRLAITEKGEWLLSKAREAGIELRQRLFSGLTKEEQQQYTAIQLKMLKQLKG</sequence>
<dbReference type="Gene3D" id="1.10.10.10">
    <property type="entry name" value="Winged helix-like DNA-binding domain superfamily/Winged helix DNA-binding domain"/>
    <property type="match status" value="1"/>
</dbReference>
<dbReference type="SMART" id="SM00347">
    <property type="entry name" value="HTH_MARR"/>
    <property type="match status" value="1"/>
</dbReference>
<feature type="domain" description="HTH marR-type" evidence="4">
    <location>
        <begin position="1"/>
        <end position="135"/>
    </location>
</feature>
<evidence type="ECO:0000256" key="1">
    <source>
        <dbReference type="ARBA" id="ARBA00023015"/>
    </source>
</evidence>
<proteinExistence type="predicted"/>
<dbReference type="PATRIC" id="fig|1461583.4.peg.761"/>
<evidence type="ECO:0000256" key="3">
    <source>
        <dbReference type="ARBA" id="ARBA00023163"/>
    </source>
</evidence>
<dbReference type="GO" id="GO:0003677">
    <property type="term" value="F:DNA binding"/>
    <property type="evidence" value="ECO:0007669"/>
    <property type="project" value="UniProtKB-KW"/>
</dbReference>
<dbReference type="InterPro" id="IPR000835">
    <property type="entry name" value="HTH_MarR-typ"/>
</dbReference>